<dbReference type="GO" id="GO:0015833">
    <property type="term" value="P:peptide transport"/>
    <property type="evidence" value="ECO:0007669"/>
    <property type="project" value="TreeGrafter"/>
</dbReference>
<dbReference type="Proteomes" id="UP000033566">
    <property type="component" value="Chromosome"/>
</dbReference>
<keyword evidence="2" id="KW-0732">Signal</keyword>
<sequence>MKRLIGALGATCLLVVSGCAANPGPPPVVEEPAEETQSSTPEETPPPEEDEAPSTERSTVAIGVDPLQGGLNPHLVANNSQLVSDIADLVLPSPFHRGQMDTDILEAAEEVEAPEGVAQRVRYTIASPAQWSDGTPLTGADFTYLWQSMISTPGTNSPAGYHAISAINTTAGGRVITVDFSERVRDWRLLFQHLLPSHLLQDDDFPNALSSDIPASAGVFQVDSVDRGRGVITLNRNDRFWGENPALVDVIELHFIRSTGQAVNMLRSGQIGFADFIPQQTSLESLNLLSGVNTAVVSPARQLRVHLSTMEGALDDVAARRGFASLINTEQVSRLASGRASQLEPAINPIPEGENLLPLRERASRKPLKIGVDPTDATALAAAHVIGDTLNGNGIPTEVVTDRLTTITDELLPEGDVDAVITWENIQLNSFSAANIYLCDEETPLAGDLSGYCPEDHEETLKAILSGELSPRDALSQTRALNREEALYIPLMDESRVQALGKGIVGPGQSMDGWRGGLTTAPYWRADED</sequence>
<feature type="domain" description="Solute-binding protein family 5" evidence="3">
    <location>
        <begin position="120"/>
        <end position="390"/>
    </location>
</feature>
<gene>
    <name evidence="4" type="ORF">UL81_04475</name>
</gene>
<dbReference type="PANTHER" id="PTHR30290">
    <property type="entry name" value="PERIPLASMIC BINDING COMPONENT OF ABC TRANSPORTER"/>
    <property type="match status" value="1"/>
</dbReference>
<feature type="signal peptide" evidence="2">
    <location>
        <begin position="1"/>
        <end position="21"/>
    </location>
</feature>
<dbReference type="CDD" id="cd08501">
    <property type="entry name" value="PBP2_Lpqw"/>
    <property type="match status" value="1"/>
</dbReference>
<feature type="chain" id="PRO_5002508767" evidence="2">
    <location>
        <begin position="22"/>
        <end position="529"/>
    </location>
</feature>
<dbReference type="SUPFAM" id="SSF53850">
    <property type="entry name" value="Periplasmic binding protein-like II"/>
    <property type="match status" value="1"/>
</dbReference>
<keyword evidence="5" id="KW-1185">Reference proteome</keyword>
<evidence type="ECO:0000256" key="1">
    <source>
        <dbReference type="SAM" id="MobiDB-lite"/>
    </source>
</evidence>
<dbReference type="PROSITE" id="PS51257">
    <property type="entry name" value="PROKAR_LIPOPROTEIN"/>
    <property type="match status" value="1"/>
</dbReference>
<evidence type="ECO:0000259" key="3">
    <source>
        <dbReference type="Pfam" id="PF00496"/>
    </source>
</evidence>
<reference evidence="4 5" key="1">
    <citation type="journal article" date="2015" name="Genome Announc.">
        <title>Complete Genome Sequence of Corynebacterium camporealensis DSM 44610, Isolated from the Milk of a Manchega Sheep with Subclinical Mastitis.</title>
        <authorList>
            <person name="Ruckert C."/>
            <person name="Albersmeier A."/>
            <person name="Winkler A."/>
            <person name="Tauch A."/>
        </authorList>
    </citation>
    <scope>NUCLEOTIDE SEQUENCE [LARGE SCALE GENOMIC DNA]</scope>
    <source>
        <strain evidence="4 5">DSM 44610</strain>
    </source>
</reference>
<dbReference type="KEGG" id="ccj:UL81_04475"/>
<dbReference type="EMBL" id="CP011311">
    <property type="protein sequence ID" value="AKE38868.1"/>
    <property type="molecule type" value="Genomic_DNA"/>
</dbReference>
<name>A0A0F6QXW0_9CORY</name>
<evidence type="ECO:0000256" key="2">
    <source>
        <dbReference type="SAM" id="SignalP"/>
    </source>
</evidence>
<dbReference type="PANTHER" id="PTHR30290:SF65">
    <property type="entry name" value="MONOACYL PHOSPHATIDYLINOSITOL TETRAMANNOSIDE-BINDING PROTEIN LPQW-RELATED"/>
    <property type="match status" value="1"/>
</dbReference>
<dbReference type="GO" id="GO:1904680">
    <property type="term" value="F:peptide transmembrane transporter activity"/>
    <property type="evidence" value="ECO:0007669"/>
    <property type="project" value="TreeGrafter"/>
</dbReference>
<evidence type="ECO:0000313" key="5">
    <source>
        <dbReference type="Proteomes" id="UP000033566"/>
    </source>
</evidence>
<dbReference type="PATRIC" id="fig|161896.4.peg.879"/>
<dbReference type="Gene3D" id="3.90.76.10">
    <property type="entry name" value="Dipeptide-binding Protein, Domain 1"/>
    <property type="match status" value="1"/>
</dbReference>
<accession>A0A0F6QXW0</accession>
<dbReference type="InterPro" id="IPR000914">
    <property type="entry name" value="SBP_5_dom"/>
</dbReference>
<dbReference type="InterPro" id="IPR039424">
    <property type="entry name" value="SBP_5"/>
</dbReference>
<dbReference type="Gene3D" id="3.10.105.10">
    <property type="entry name" value="Dipeptide-binding Protein, Domain 3"/>
    <property type="match status" value="1"/>
</dbReference>
<dbReference type="Gene3D" id="3.40.190.10">
    <property type="entry name" value="Periplasmic binding protein-like II"/>
    <property type="match status" value="1"/>
</dbReference>
<dbReference type="AlphaFoldDB" id="A0A0F6QXW0"/>
<organism evidence="4 5">
    <name type="scientific">Corynebacterium camporealensis</name>
    <dbReference type="NCBI Taxonomy" id="161896"/>
    <lineage>
        <taxon>Bacteria</taxon>
        <taxon>Bacillati</taxon>
        <taxon>Actinomycetota</taxon>
        <taxon>Actinomycetes</taxon>
        <taxon>Mycobacteriales</taxon>
        <taxon>Corynebacteriaceae</taxon>
        <taxon>Corynebacterium</taxon>
    </lineage>
</organism>
<dbReference type="Pfam" id="PF00496">
    <property type="entry name" value="SBP_bac_5"/>
    <property type="match status" value="1"/>
</dbReference>
<evidence type="ECO:0000313" key="4">
    <source>
        <dbReference type="EMBL" id="AKE38868.1"/>
    </source>
</evidence>
<proteinExistence type="predicted"/>
<feature type="region of interest" description="Disordered" evidence="1">
    <location>
        <begin position="24"/>
        <end position="57"/>
    </location>
</feature>
<dbReference type="HOGENOM" id="CLU_027950_0_0_11"/>
<dbReference type="RefSeq" id="WP_046453307.1">
    <property type="nucleotide sequence ID" value="NZ_CP011311.1"/>
</dbReference>
<protein>
    <submittedName>
        <fullName evidence="4">Extracellular solute-binding protein, family 5</fullName>
    </submittedName>
</protein>